<comment type="catalytic activity">
    <reaction evidence="6">
        <text>Couples ATP hydrolysis with the unwinding of duplex DNA by translocating in the 3'-5' direction.</text>
        <dbReference type="EC" id="5.6.2.4"/>
    </reaction>
</comment>
<dbReference type="OrthoDB" id="5298826at2"/>
<dbReference type="Gene3D" id="3.40.50.300">
    <property type="entry name" value="P-loop containing nucleotide triphosphate hydrolases"/>
    <property type="match status" value="3"/>
</dbReference>
<dbReference type="PANTHER" id="PTHR11070:SF63">
    <property type="entry name" value="DNA HELICASE IV"/>
    <property type="match status" value="1"/>
</dbReference>
<proteinExistence type="predicted"/>
<evidence type="ECO:0000256" key="7">
    <source>
        <dbReference type="ARBA" id="ARBA00034808"/>
    </source>
</evidence>
<dbReference type="RefSeq" id="WP_132454653.1">
    <property type="nucleotide sequence ID" value="NZ_JAWIZJ010000003.1"/>
</dbReference>
<dbReference type="Proteomes" id="UP000295433">
    <property type="component" value="Unassembled WGS sequence"/>
</dbReference>
<keyword evidence="2 9" id="KW-0378">Hydrolase</keyword>
<dbReference type="GO" id="GO:0005524">
    <property type="term" value="F:ATP binding"/>
    <property type="evidence" value="ECO:0007669"/>
    <property type="project" value="UniProtKB-UniRule"/>
</dbReference>
<keyword evidence="5" id="KW-0413">Isomerase</keyword>
<dbReference type="EC" id="5.6.2.4" evidence="7"/>
<reference evidence="11 12" key="1">
    <citation type="submission" date="2019-03" db="EMBL/GenBank/DDBJ databases">
        <title>Genomic Encyclopedia of Type Strains, Phase IV (KMG-IV): sequencing the most valuable type-strain genomes for metagenomic binning, comparative biology and taxonomic classification.</title>
        <authorList>
            <person name="Goeker M."/>
        </authorList>
    </citation>
    <scope>NUCLEOTIDE SEQUENCE [LARGE SCALE GENOMIC DNA]</scope>
    <source>
        <strain evidence="11 12">DSM 16730</strain>
    </source>
</reference>
<dbReference type="InterPro" id="IPR014017">
    <property type="entry name" value="DNA_helicase_UvrD-like_C"/>
</dbReference>
<comment type="caution">
    <text evidence="11">The sequence shown here is derived from an EMBL/GenBank/DDBJ whole genome shotgun (WGS) entry which is preliminary data.</text>
</comment>
<feature type="binding site" evidence="9">
    <location>
        <begin position="216"/>
        <end position="223"/>
    </location>
    <ligand>
        <name>ATP</name>
        <dbReference type="ChEBI" id="CHEBI:30616"/>
    </ligand>
</feature>
<dbReference type="InterPro" id="IPR022161">
    <property type="entry name" value="Helicase_IV_N"/>
</dbReference>
<dbReference type="GO" id="GO:0000725">
    <property type="term" value="P:recombinational repair"/>
    <property type="evidence" value="ECO:0007669"/>
    <property type="project" value="TreeGrafter"/>
</dbReference>
<dbReference type="AlphaFoldDB" id="A0A4R3VNU3"/>
<dbReference type="GO" id="GO:0016887">
    <property type="term" value="F:ATP hydrolysis activity"/>
    <property type="evidence" value="ECO:0007669"/>
    <property type="project" value="RHEA"/>
</dbReference>
<dbReference type="Pfam" id="PF00580">
    <property type="entry name" value="UvrD-helicase"/>
    <property type="match status" value="1"/>
</dbReference>
<dbReference type="FunFam" id="3.40.50.300:FF:000975">
    <property type="entry name" value="DNA helicase"/>
    <property type="match status" value="1"/>
</dbReference>
<dbReference type="EMBL" id="SMBY01000003">
    <property type="protein sequence ID" value="TCV06868.1"/>
    <property type="molecule type" value="Genomic_DNA"/>
</dbReference>
<keyword evidence="4 9" id="KW-0067">ATP-binding</keyword>
<comment type="catalytic activity">
    <reaction evidence="8">
        <text>ATP + H2O = ADP + phosphate + H(+)</text>
        <dbReference type="Rhea" id="RHEA:13065"/>
        <dbReference type="ChEBI" id="CHEBI:15377"/>
        <dbReference type="ChEBI" id="CHEBI:15378"/>
        <dbReference type="ChEBI" id="CHEBI:30616"/>
        <dbReference type="ChEBI" id="CHEBI:43474"/>
        <dbReference type="ChEBI" id="CHEBI:456216"/>
        <dbReference type="EC" id="5.6.2.4"/>
    </reaction>
</comment>
<evidence type="ECO:0000256" key="5">
    <source>
        <dbReference type="ARBA" id="ARBA00023235"/>
    </source>
</evidence>
<feature type="domain" description="UvrD-like helicase ATP-binding" evidence="10">
    <location>
        <begin position="195"/>
        <end position="505"/>
    </location>
</feature>
<dbReference type="CDD" id="cd18807">
    <property type="entry name" value="SF1_C_UvrD"/>
    <property type="match status" value="1"/>
</dbReference>
<dbReference type="InterPro" id="IPR027417">
    <property type="entry name" value="P-loop_NTPase"/>
</dbReference>
<dbReference type="PANTHER" id="PTHR11070">
    <property type="entry name" value="UVRD / RECB / PCRA DNA HELICASE FAMILY MEMBER"/>
    <property type="match status" value="1"/>
</dbReference>
<gene>
    <name evidence="11" type="ORF">EDC54_103116</name>
</gene>
<dbReference type="InterPro" id="IPR014016">
    <property type="entry name" value="UvrD-like_ATP-bd"/>
</dbReference>
<keyword evidence="3 9" id="KW-0347">Helicase</keyword>
<keyword evidence="1 9" id="KW-0547">Nucleotide-binding</keyword>
<dbReference type="Pfam" id="PF12462">
    <property type="entry name" value="Helicase_IV_N"/>
    <property type="match status" value="1"/>
</dbReference>
<evidence type="ECO:0000256" key="3">
    <source>
        <dbReference type="ARBA" id="ARBA00022806"/>
    </source>
</evidence>
<evidence type="ECO:0000256" key="8">
    <source>
        <dbReference type="ARBA" id="ARBA00048988"/>
    </source>
</evidence>
<evidence type="ECO:0000313" key="12">
    <source>
        <dbReference type="Proteomes" id="UP000295433"/>
    </source>
</evidence>
<name>A0A4R3VNU3_9GAMM</name>
<dbReference type="InterPro" id="IPR000212">
    <property type="entry name" value="DNA_helicase_UvrD/REP"/>
</dbReference>
<evidence type="ECO:0000256" key="4">
    <source>
        <dbReference type="ARBA" id="ARBA00022840"/>
    </source>
</evidence>
<dbReference type="Pfam" id="PF13361">
    <property type="entry name" value="UvrD_C"/>
    <property type="match status" value="1"/>
</dbReference>
<evidence type="ECO:0000256" key="2">
    <source>
        <dbReference type="ARBA" id="ARBA00022801"/>
    </source>
</evidence>
<keyword evidence="12" id="KW-1185">Reference proteome</keyword>
<dbReference type="CDD" id="cd17932">
    <property type="entry name" value="DEXQc_UvrD"/>
    <property type="match status" value="1"/>
</dbReference>
<dbReference type="GO" id="GO:0003677">
    <property type="term" value="F:DNA binding"/>
    <property type="evidence" value="ECO:0007669"/>
    <property type="project" value="InterPro"/>
</dbReference>
<dbReference type="GO" id="GO:0043138">
    <property type="term" value="F:3'-5' DNA helicase activity"/>
    <property type="evidence" value="ECO:0007669"/>
    <property type="project" value="UniProtKB-EC"/>
</dbReference>
<evidence type="ECO:0000259" key="10">
    <source>
        <dbReference type="PROSITE" id="PS51198"/>
    </source>
</evidence>
<dbReference type="SUPFAM" id="SSF52540">
    <property type="entry name" value="P-loop containing nucleoside triphosphate hydrolases"/>
    <property type="match status" value="1"/>
</dbReference>
<organism evidence="11 12">
    <name type="scientific">Samsonia erythrinae</name>
    <dbReference type="NCBI Taxonomy" id="160434"/>
    <lineage>
        <taxon>Bacteria</taxon>
        <taxon>Pseudomonadati</taxon>
        <taxon>Pseudomonadota</taxon>
        <taxon>Gammaproteobacteria</taxon>
        <taxon>Enterobacterales</taxon>
        <taxon>Pectobacteriaceae</taxon>
        <taxon>Samsonia</taxon>
    </lineage>
</organism>
<evidence type="ECO:0000256" key="1">
    <source>
        <dbReference type="ARBA" id="ARBA00022741"/>
    </source>
</evidence>
<accession>A0A4R3VNU3</accession>
<evidence type="ECO:0000256" key="6">
    <source>
        <dbReference type="ARBA" id="ARBA00034617"/>
    </source>
</evidence>
<dbReference type="PROSITE" id="PS51198">
    <property type="entry name" value="UVRD_HELICASE_ATP_BIND"/>
    <property type="match status" value="1"/>
</dbReference>
<dbReference type="NCBIfam" id="NF008276">
    <property type="entry name" value="PRK11054.1"/>
    <property type="match status" value="1"/>
</dbReference>
<evidence type="ECO:0000256" key="9">
    <source>
        <dbReference type="PROSITE-ProRule" id="PRU00560"/>
    </source>
</evidence>
<evidence type="ECO:0000313" key="11">
    <source>
        <dbReference type="EMBL" id="TCV06868.1"/>
    </source>
</evidence>
<protein>
    <recommendedName>
        <fullName evidence="7">DNA 3'-5' helicase</fullName>
        <ecNumber evidence="7">5.6.2.4</ecNumber>
    </recommendedName>
</protein>
<dbReference type="GO" id="GO:0005829">
    <property type="term" value="C:cytosol"/>
    <property type="evidence" value="ECO:0007669"/>
    <property type="project" value="TreeGrafter"/>
</dbReference>
<sequence>MELKSTSLGKHLAQHPYNRVRLLNAGVEVSGDKHEYLIPFNQLLSIHCKRGLVWGELEFELPAGKVVRLHGTEWQETQAFYHHLLKSWLSWSEDMSQVSAEVLQRQMDSVQTLTQQDNWLSRQALATLQRDIRDSLAALPLPASRLDAFDNCRENYQCCLNWLERGDEMRVAANQAWMARTLEAEQAFFGSVERSPLNVSQSQAVINGEDGVLVLAGAGSGKTSVLVARAAWLLHRQAATPDQILLLAFGRKAAEEMNERIQERLHTEAIQAKTFHALALHIIQQASRKAPIVSQLESDAKRRRELLITHWQQQCHEKKTQANGWRRWLTEELGWAVSEGDFWNDPMLANRLAGRLERWLGLMRMHGGSQNEMIEQAPESIRAQFQQRIRLMAPLLKAWKKALKEENAVDFSGLIHQAVNLLDKGRFVSPWKHILVDEFQDISPQRAKLLAALRRQNSRTCLFAVGDDWQAIYRFSGAELTLTTAFEQHFGVSEQCALDTTYRFNDRIGEIANTFIQQNPYQLRKPLNSLSKGDKKAVTILPQEQLEPLLDKLSGFVKADERVLILARYHHLRPDILDKAATRWPNLPLDFMTVHASKGQQAEYVIIVGLHDGKDGFPAPARESVMETVLLPEPEDFPDAEERRLLYVALTRAKHRVWLLQDVKNPSVFIEHLHRLGVPKQRKPG</sequence>